<dbReference type="AlphaFoldDB" id="A0A9P1DM36"/>
<evidence type="ECO:0000313" key="3">
    <source>
        <dbReference type="EMBL" id="CAL4799417.1"/>
    </source>
</evidence>
<evidence type="ECO:0000256" key="1">
    <source>
        <dbReference type="SAM" id="MobiDB-lite"/>
    </source>
</evidence>
<proteinExistence type="predicted"/>
<feature type="compositionally biased region" description="Basic residues" evidence="1">
    <location>
        <begin position="341"/>
        <end position="352"/>
    </location>
</feature>
<dbReference type="EMBL" id="CAMXCT010005337">
    <property type="protein sequence ID" value="CAI4012105.1"/>
    <property type="molecule type" value="Genomic_DNA"/>
</dbReference>
<dbReference type="EMBL" id="CAMXCT020005337">
    <property type="protein sequence ID" value="CAL1165480.1"/>
    <property type="molecule type" value="Genomic_DNA"/>
</dbReference>
<feature type="region of interest" description="Disordered" evidence="1">
    <location>
        <begin position="341"/>
        <end position="364"/>
    </location>
</feature>
<protein>
    <submittedName>
        <fullName evidence="2">Uncharacterized protein</fullName>
    </submittedName>
</protein>
<organism evidence="2">
    <name type="scientific">Cladocopium goreaui</name>
    <dbReference type="NCBI Taxonomy" id="2562237"/>
    <lineage>
        <taxon>Eukaryota</taxon>
        <taxon>Sar</taxon>
        <taxon>Alveolata</taxon>
        <taxon>Dinophyceae</taxon>
        <taxon>Suessiales</taxon>
        <taxon>Symbiodiniaceae</taxon>
        <taxon>Cladocopium</taxon>
    </lineage>
</organism>
<accession>A0A9P1DM36</accession>
<evidence type="ECO:0000313" key="2">
    <source>
        <dbReference type="EMBL" id="CAI4012105.1"/>
    </source>
</evidence>
<dbReference type="EMBL" id="CAMXCT030005337">
    <property type="protein sequence ID" value="CAL4799417.1"/>
    <property type="molecule type" value="Genomic_DNA"/>
</dbReference>
<feature type="compositionally biased region" description="Low complexity" evidence="1">
    <location>
        <begin position="353"/>
        <end position="364"/>
    </location>
</feature>
<keyword evidence="4" id="KW-1185">Reference proteome</keyword>
<evidence type="ECO:0000313" key="4">
    <source>
        <dbReference type="Proteomes" id="UP001152797"/>
    </source>
</evidence>
<dbReference type="Proteomes" id="UP001152797">
    <property type="component" value="Unassembled WGS sequence"/>
</dbReference>
<reference evidence="3 4" key="2">
    <citation type="submission" date="2024-05" db="EMBL/GenBank/DDBJ databases">
        <authorList>
            <person name="Chen Y."/>
            <person name="Shah S."/>
            <person name="Dougan E. K."/>
            <person name="Thang M."/>
            <person name="Chan C."/>
        </authorList>
    </citation>
    <scope>NUCLEOTIDE SEQUENCE [LARGE SCALE GENOMIC DNA]</scope>
</reference>
<sequence length="395" mass="44486">MRDSDVPFQNYVRNVRLAFDKTCGQRRRQLGPDLVSQLSGRAWVITQEIDHERQHNQMALATWWRSTSWQEFQFPMLEHELKSSLFAFVALKVWARNSHGVLQEAPTCPGEALAEDIDSGLPEVLPTELLGWLMLMRCSLSPQQRLNVLSATGNSLKAEDIEQALRGAEDDLRVQESEACAERARDATMLVPTSGPSRVENGAYWLLKMLIFLKATWKMKDINAVYASTVAHPALSLPGPDEPRWTAAEEGYWFQDVNGQFSFWTQHTDGEYYTQDAEGAYWTWDEFQEEAAWWNATPEQQKELSDAFAAYDAKVRTFMDSRDLMKSKGANRGYYKGKNFKGKKGLGKRKNKPSSAAGPSSAAAFQSQPSDVMASVGQAGYTGCFICPSKAHDFH</sequence>
<name>A0A9P1DM36_9DINO</name>
<reference evidence="2" key="1">
    <citation type="submission" date="2022-10" db="EMBL/GenBank/DDBJ databases">
        <authorList>
            <person name="Chen Y."/>
            <person name="Dougan E. K."/>
            <person name="Chan C."/>
            <person name="Rhodes N."/>
            <person name="Thang M."/>
        </authorList>
    </citation>
    <scope>NUCLEOTIDE SEQUENCE</scope>
</reference>
<comment type="caution">
    <text evidence="2">The sequence shown here is derived from an EMBL/GenBank/DDBJ whole genome shotgun (WGS) entry which is preliminary data.</text>
</comment>
<gene>
    <name evidence="2" type="ORF">C1SCF055_LOCUS37202</name>
</gene>